<dbReference type="HAMAP" id="MF_00727">
    <property type="entry name" value="Tgl"/>
    <property type="match status" value="1"/>
</dbReference>
<dbReference type="AlphaFoldDB" id="A0A401USW0"/>
<keyword evidence="1 3" id="KW-0808">Transferase</keyword>
<dbReference type="GO" id="GO:0003810">
    <property type="term" value="F:protein-glutamine gamma-glutamyltransferase activity"/>
    <property type="evidence" value="ECO:0007669"/>
    <property type="project" value="InterPro"/>
</dbReference>
<organism evidence="3 4">
    <name type="scientific">Clostridium tagluense</name>
    <dbReference type="NCBI Taxonomy" id="360422"/>
    <lineage>
        <taxon>Bacteria</taxon>
        <taxon>Bacillati</taxon>
        <taxon>Bacillota</taxon>
        <taxon>Clostridia</taxon>
        <taxon>Eubacteriales</taxon>
        <taxon>Clostridiaceae</taxon>
        <taxon>Clostridium</taxon>
    </lineage>
</organism>
<dbReference type="OrthoDB" id="1845399at2"/>
<protein>
    <submittedName>
        <fullName evidence="3">Protein-glutamine gamma-glutamyltransferase</fullName>
    </submittedName>
</protein>
<comment type="caution">
    <text evidence="3">The sequence shown here is derived from an EMBL/GenBank/DDBJ whole genome shotgun (WGS) entry which is preliminary data.</text>
</comment>
<dbReference type="Proteomes" id="UP000287872">
    <property type="component" value="Unassembled WGS sequence"/>
</dbReference>
<accession>A0A401USW0</accession>
<dbReference type="Pfam" id="PF20085">
    <property type="entry name" value="TGL"/>
    <property type="match status" value="1"/>
</dbReference>
<evidence type="ECO:0000313" key="3">
    <source>
        <dbReference type="EMBL" id="GCD12548.1"/>
    </source>
</evidence>
<evidence type="ECO:0000256" key="2">
    <source>
        <dbReference type="ARBA" id="ARBA00022969"/>
    </source>
</evidence>
<evidence type="ECO:0000256" key="1">
    <source>
        <dbReference type="ARBA" id="ARBA00022679"/>
    </source>
</evidence>
<name>A0A401USW0_9CLOT</name>
<keyword evidence="2" id="KW-0749">Sporulation</keyword>
<dbReference type="NCBIfam" id="NF002869">
    <property type="entry name" value="PRK03187.1"/>
    <property type="match status" value="1"/>
</dbReference>
<proteinExistence type="inferred from homology"/>
<dbReference type="GO" id="GO:0030435">
    <property type="term" value="P:sporulation resulting in formation of a cellular spore"/>
    <property type="evidence" value="ECO:0007669"/>
    <property type="project" value="UniProtKB-KW"/>
</dbReference>
<dbReference type="EMBL" id="BHYK01000036">
    <property type="protein sequence ID" value="GCD12548.1"/>
    <property type="molecule type" value="Genomic_DNA"/>
</dbReference>
<dbReference type="RefSeq" id="WP_125005340.1">
    <property type="nucleotide sequence ID" value="NZ_BHYK01000036.1"/>
</dbReference>
<gene>
    <name evidence="3" type="primary">tgl</name>
    <name evidence="3" type="ORF">Ctaglu_41710</name>
</gene>
<sequence length="258" mass="29687">MIIISNNIFNIDTFINKYKPNDIEIDIITRMSLSKSLYEYDSLNQLQFELKLRNNIVIAAKKLNESNMSFKTFRKSICNLDYWDRTYEGGFVLKKGVTPSSAINDISINSSKYGTECSTAIIIIYYQALLNTFAEKDFNELFPKIQLMNWHYIDDALEDAGYLEKRSDYFPGDRRYFANPDVNPLKPEWQGENVIDLGNGLYFGHGIGIGNADEIIIELNKFRIKDAKLSAYLLDSAARLDFKNLADIYFNFLSSSTN</sequence>
<dbReference type="InterPro" id="IPR020916">
    <property type="entry name" value="Gln_gamma-glutamylTfrase_bac"/>
</dbReference>
<reference evidence="3 4" key="1">
    <citation type="submission" date="2018-11" db="EMBL/GenBank/DDBJ databases">
        <title>Genome sequencing and assembly of Clostridium tagluense strain A121.</title>
        <authorList>
            <person name="Murakami T."/>
            <person name="Segawa T."/>
            <person name="Shcherbakova V.A."/>
            <person name="Mori H."/>
            <person name="Yoshimura Y."/>
        </authorList>
    </citation>
    <scope>NUCLEOTIDE SEQUENCE [LARGE SCALE GENOMIC DNA]</scope>
    <source>
        <strain evidence="3 4">A121</strain>
    </source>
</reference>
<keyword evidence="4" id="KW-1185">Reference proteome</keyword>
<evidence type="ECO:0000313" key="4">
    <source>
        <dbReference type="Proteomes" id="UP000287872"/>
    </source>
</evidence>